<accession>A0ABT4V0D0</accession>
<dbReference type="PRINTS" id="PR00344">
    <property type="entry name" value="BCTRLSENSOR"/>
</dbReference>
<name>A0ABT4V0D0_9PSEU</name>
<evidence type="ECO:0000313" key="10">
    <source>
        <dbReference type="Proteomes" id="UP001210380"/>
    </source>
</evidence>
<dbReference type="InterPro" id="IPR005467">
    <property type="entry name" value="His_kinase_dom"/>
</dbReference>
<feature type="domain" description="Histidine kinase" evidence="8">
    <location>
        <begin position="157"/>
        <end position="371"/>
    </location>
</feature>
<dbReference type="InterPro" id="IPR003661">
    <property type="entry name" value="HisK_dim/P_dom"/>
</dbReference>
<keyword evidence="5 9" id="KW-0808">Transferase</keyword>
<comment type="caution">
    <text evidence="9">The sequence shown here is derived from an EMBL/GenBank/DDBJ whole genome shotgun (WGS) entry which is preliminary data.</text>
</comment>
<dbReference type="Proteomes" id="UP001210380">
    <property type="component" value="Unassembled WGS sequence"/>
</dbReference>
<organism evidence="9 10">
    <name type="scientific">Saccharopolyspora oryzae</name>
    <dbReference type="NCBI Taxonomy" id="2997343"/>
    <lineage>
        <taxon>Bacteria</taxon>
        <taxon>Bacillati</taxon>
        <taxon>Actinomycetota</taxon>
        <taxon>Actinomycetes</taxon>
        <taxon>Pseudonocardiales</taxon>
        <taxon>Pseudonocardiaceae</taxon>
        <taxon>Saccharopolyspora</taxon>
    </lineage>
</organism>
<dbReference type="InterPro" id="IPR004358">
    <property type="entry name" value="Sig_transdc_His_kin-like_C"/>
</dbReference>
<evidence type="ECO:0000256" key="2">
    <source>
        <dbReference type="ARBA" id="ARBA00004236"/>
    </source>
</evidence>
<keyword evidence="7" id="KW-0472">Membrane</keyword>
<comment type="subcellular location">
    <subcellularLocation>
        <location evidence="2">Cell membrane</location>
    </subcellularLocation>
</comment>
<evidence type="ECO:0000256" key="1">
    <source>
        <dbReference type="ARBA" id="ARBA00000085"/>
    </source>
</evidence>
<evidence type="ECO:0000256" key="6">
    <source>
        <dbReference type="ARBA" id="ARBA00023012"/>
    </source>
</evidence>
<gene>
    <name evidence="9" type="ORF">OU415_18255</name>
</gene>
<evidence type="ECO:0000256" key="7">
    <source>
        <dbReference type="SAM" id="Phobius"/>
    </source>
</evidence>
<dbReference type="PANTHER" id="PTHR43547">
    <property type="entry name" value="TWO-COMPONENT HISTIDINE KINASE"/>
    <property type="match status" value="1"/>
</dbReference>
<dbReference type="InterPro" id="IPR036097">
    <property type="entry name" value="HisK_dim/P_sf"/>
</dbReference>
<evidence type="ECO:0000313" key="9">
    <source>
        <dbReference type="EMBL" id="MDA3627395.1"/>
    </source>
</evidence>
<dbReference type="InterPro" id="IPR003594">
    <property type="entry name" value="HATPase_dom"/>
</dbReference>
<dbReference type="SMART" id="SM00388">
    <property type="entry name" value="HisKA"/>
    <property type="match status" value="1"/>
</dbReference>
<dbReference type="SMART" id="SM00387">
    <property type="entry name" value="HATPase_c"/>
    <property type="match status" value="1"/>
</dbReference>
<dbReference type="Gene3D" id="3.30.565.10">
    <property type="entry name" value="Histidine kinase-like ATPase, C-terminal domain"/>
    <property type="match status" value="1"/>
</dbReference>
<reference evidence="9 10" key="1">
    <citation type="submission" date="2022-11" db="EMBL/GenBank/DDBJ databases">
        <title>Draft genome sequence of Saccharopolyspora sp. WRP15-2 isolated from rhizosphere soils of wild rice in Thailand.</title>
        <authorList>
            <person name="Duangmal K."/>
            <person name="Kammanee S."/>
            <person name="Muangham S."/>
        </authorList>
    </citation>
    <scope>NUCLEOTIDE SEQUENCE [LARGE SCALE GENOMIC DNA]</scope>
    <source>
        <strain evidence="9 10">WRP15-2</strain>
    </source>
</reference>
<keyword evidence="10" id="KW-1185">Reference proteome</keyword>
<dbReference type="InterPro" id="IPR036890">
    <property type="entry name" value="HATPase_C_sf"/>
</dbReference>
<keyword evidence="7" id="KW-0812">Transmembrane</keyword>
<dbReference type="PANTHER" id="PTHR43547:SF2">
    <property type="entry name" value="HYBRID SIGNAL TRANSDUCTION HISTIDINE KINASE C"/>
    <property type="match status" value="1"/>
</dbReference>
<feature type="transmembrane region" description="Helical" evidence="7">
    <location>
        <begin position="6"/>
        <end position="28"/>
    </location>
</feature>
<proteinExistence type="predicted"/>
<keyword evidence="5 9" id="KW-0418">Kinase</keyword>
<dbReference type="Pfam" id="PF00512">
    <property type="entry name" value="HisKA"/>
    <property type="match status" value="1"/>
</dbReference>
<evidence type="ECO:0000259" key="8">
    <source>
        <dbReference type="PROSITE" id="PS50109"/>
    </source>
</evidence>
<keyword evidence="7" id="KW-1133">Transmembrane helix</keyword>
<dbReference type="SUPFAM" id="SSF55874">
    <property type="entry name" value="ATPase domain of HSP90 chaperone/DNA topoisomerase II/histidine kinase"/>
    <property type="match status" value="1"/>
</dbReference>
<keyword evidence="4" id="KW-0597">Phosphoprotein</keyword>
<dbReference type="EMBL" id="JAQGLA010000028">
    <property type="protein sequence ID" value="MDA3627395.1"/>
    <property type="molecule type" value="Genomic_DNA"/>
</dbReference>
<evidence type="ECO:0000256" key="5">
    <source>
        <dbReference type="ARBA" id="ARBA00022777"/>
    </source>
</evidence>
<dbReference type="SUPFAM" id="SSF47384">
    <property type="entry name" value="Homodimeric domain of signal transducing histidine kinase"/>
    <property type="match status" value="1"/>
</dbReference>
<evidence type="ECO:0000256" key="4">
    <source>
        <dbReference type="ARBA" id="ARBA00022553"/>
    </source>
</evidence>
<dbReference type="GO" id="GO:0016301">
    <property type="term" value="F:kinase activity"/>
    <property type="evidence" value="ECO:0007669"/>
    <property type="project" value="UniProtKB-KW"/>
</dbReference>
<evidence type="ECO:0000256" key="3">
    <source>
        <dbReference type="ARBA" id="ARBA00012438"/>
    </source>
</evidence>
<dbReference type="Gene3D" id="1.10.287.130">
    <property type="match status" value="1"/>
</dbReference>
<feature type="transmembrane region" description="Helical" evidence="7">
    <location>
        <begin position="35"/>
        <end position="62"/>
    </location>
</feature>
<dbReference type="RefSeq" id="WP_270950073.1">
    <property type="nucleotide sequence ID" value="NZ_JAQGLA010000028.1"/>
</dbReference>
<dbReference type="EC" id="2.7.13.3" evidence="3"/>
<comment type="catalytic activity">
    <reaction evidence="1">
        <text>ATP + protein L-histidine = ADP + protein N-phospho-L-histidine.</text>
        <dbReference type="EC" id="2.7.13.3"/>
    </reaction>
</comment>
<keyword evidence="6" id="KW-0902">Two-component regulatory system</keyword>
<dbReference type="PROSITE" id="PS50109">
    <property type="entry name" value="HIS_KIN"/>
    <property type="match status" value="1"/>
</dbReference>
<protein>
    <recommendedName>
        <fullName evidence="3">histidine kinase</fullName>
        <ecNumber evidence="3">2.7.13.3</ecNumber>
    </recommendedName>
</protein>
<sequence length="375" mass="39361">MRDLLFVALVSLWCSVAVGVLGAVVLWLMRRSSLVVMMMVLSVVTVIEIAFTFAALGFLGVFTEQAMIAVLLACIPTTAVSLALCLLLGARILNGSRSLARATRTMGEDGRFAAPAQSGSAELAVLTQELAATSAALTASREQERVLEASRRQLIAWVSHDLRTPLAGLRAMTEALQDGMARDQDRYLGLILQETQRLDQLVGDLFDLSRIQSNSLTLSLTPVSLPDLINDAVTAIEPQARNRGVRLVPGGIESLDVRVDVRQINRVLGNLLGNAVRHTHPGGAVTVSAHSADGMAVLSISDACGGIPPEDLANVFEPGWRGAPARPSGKDVGGGLGLAIVRGIVEAHHGAVAVDNIEGGCRFTATIPLAAGSAS</sequence>
<feature type="transmembrane region" description="Helical" evidence="7">
    <location>
        <begin position="68"/>
        <end position="93"/>
    </location>
</feature>
<dbReference type="Pfam" id="PF02518">
    <property type="entry name" value="HATPase_c"/>
    <property type="match status" value="1"/>
</dbReference>
<dbReference type="CDD" id="cd00082">
    <property type="entry name" value="HisKA"/>
    <property type="match status" value="1"/>
</dbReference>